<keyword evidence="3 10" id="KW-1134">Transmembrane beta strand</keyword>
<dbReference type="Pfam" id="PF13715">
    <property type="entry name" value="CarbopepD_reg_2"/>
    <property type="match status" value="1"/>
</dbReference>
<evidence type="ECO:0000256" key="8">
    <source>
        <dbReference type="ARBA" id="ARBA00023136"/>
    </source>
</evidence>
<proteinExistence type="inferred from homology"/>
<dbReference type="PROSITE" id="PS52016">
    <property type="entry name" value="TONB_DEPENDENT_REC_3"/>
    <property type="match status" value="1"/>
</dbReference>
<evidence type="ECO:0000313" key="16">
    <source>
        <dbReference type="Proteomes" id="UP000810252"/>
    </source>
</evidence>
<evidence type="ECO:0000256" key="4">
    <source>
        <dbReference type="ARBA" id="ARBA00022692"/>
    </source>
</evidence>
<feature type="chain" id="PRO_5039161215" evidence="12">
    <location>
        <begin position="27"/>
        <end position="1019"/>
    </location>
</feature>
<organism evidence="15 16">
    <name type="scientific">Candidatus Cryptobacteroides merdigallinarum</name>
    <dbReference type="NCBI Taxonomy" id="2840770"/>
    <lineage>
        <taxon>Bacteria</taxon>
        <taxon>Pseudomonadati</taxon>
        <taxon>Bacteroidota</taxon>
        <taxon>Bacteroidia</taxon>
        <taxon>Bacteroidales</taxon>
        <taxon>Candidatus Cryptobacteroides</taxon>
    </lineage>
</organism>
<dbReference type="InterPro" id="IPR039426">
    <property type="entry name" value="TonB-dep_rcpt-like"/>
</dbReference>
<dbReference type="Gene3D" id="2.60.40.1120">
    <property type="entry name" value="Carboxypeptidase-like, regulatory domain"/>
    <property type="match status" value="1"/>
</dbReference>
<dbReference type="FunFam" id="2.170.130.10:FF:000003">
    <property type="entry name" value="SusC/RagA family TonB-linked outer membrane protein"/>
    <property type="match status" value="1"/>
</dbReference>
<dbReference type="NCBIfam" id="TIGR04056">
    <property type="entry name" value="OMP_RagA_SusC"/>
    <property type="match status" value="1"/>
</dbReference>
<keyword evidence="15" id="KW-0675">Receptor</keyword>
<keyword evidence="5 12" id="KW-0732">Signal</keyword>
<dbReference type="NCBIfam" id="TIGR04057">
    <property type="entry name" value="SusC_RagA_signa"/>
    <property type="match status" value="1"/>
</dbReference>
<accession>A0A9D9EJA5</accession>
<evidence type="ECO:0000256" key="11">
    <source>
        <dbReference type="RuleBase" id="RU003357"/>
    </source>
</evidence>
<evidence type="ECO:0000313" key="15">
    <source>
        <dbReference type="EMBL" id="MBO8448902.1"/>
    </source>
</evidence>
<sequence length="1019" mass="113271">MMKQHRNFFRLLLTGLMLLSSLLVNAQVHTVKGTVTDETGAPVIGAGVLIQGTTTGTVTSMDGTYSIDVAPGQILEISCVGYRPQTVVPGDRAVVDIALEPDATVLEDVVVVAYGTQKKVTLTGAVSAVSAKDLEDIPVANTTTLLQGRMPGLVLTQNGAQAGNDTPEIRIRGIGTFNNNDPMVLIDGVEGTLSQISDIPAADIASISVLKDAASSAIYGVRAANGVILITTKRGGESRTKVTYNGSYTLQTPTVLPDFVDGYNWALMYNDAQRAQGSTGTLYDDVALQKLLDGSDPDRYANTDWLRAVMRNASMHQHNLSVSGGTKNTHYMASLTYSNQEGIMLNTGVEKIAFRTNLDTRYKRFFFGINLSGNRNNVTEPAVAPSGETSIMRYVSWFTRPTVPVQYSNGLYGYVDGTIADAEKVKNPIDEMNRGYRLNNYWRFNGKAFAGIDIIDGLKFQTSISYNFDYQAKKTYLDKNHARYDADGNELKAPGETNTLTDYHWRQLRWANENLLTYDKTFGKHTVGVLLGHSILGNQIYITEASKQGFPTETIFQLDGGTLNPTASGSLEEYSLQSFFGRVKYSYADRYLFEFTLRRDGSSRMPKNNRYATFPSVSAGWVFSEEPFMAKARNWFFGKVRASWGTLGNQEIGNYPYSVTLGADGNYYFDQSGNKQTGVVETSVANENIKWETTRTVNVGLDLGFLQNRITASFDWYDKKTYDILMQLAMPGIFLGTLSAPYQNVGAVRNRGWELSMNYQDHKGNWSWYAGFNLSHVKNTILTMGNLTESIGSNTINRVGEPINSYYGLKAIGLYRTDADLNRTNAEGKVVATQYGAAPALGDIMYEDFNNDGNIDDNDRQIIGNPFPDFTYGFNIGFSWKNLDVSTFWQGVAGIYRYSWETTSDIRGNFTDRWLDRWSTTNVDGSLPALGRSVNDKMSSFWLERSDYLRLKNLEVGYTFRQKGLDKAGISHIRVYLSGTNLLTFTKLKDWDPEKTSGDTRNDIHPNLRTYSIGVNIEF</sequence>
<dbReference type="InterPro" id="IPR000531">
    <property type="entry name" value="Beta-barrel_TonB"/>
</dbReference>
<dbReference type="InterPro" id="IPR008969">
    <property type="entry name" value="CarboxyPept-like_regulatory"/>
</dbReference>
<evidence type="ECO:0000259" key="14">
    <source>
        <dbReference type="Pfam" id="PF07715"/>
    </source>
</evidence>
<dbReference type="SUPFAM" id="SSF49464">
    <property type="entry name" value="Carboxypeptidase regulatory domain-like"/>
    <property type="match status" value="1"/>
</dbReference>
<comment type="caution">
    <text evidence="15">The sequence shown here is derived from an EMBL/GenBank/DDBJ whole genome shotgun (WGS) entry which is preliminary data.</text>
</comment>
<evidence type="ECO:0000256" key="9">
    <source>
        <dbReference type="ARBA" id="ARBA00023237"/>
    </source>
</evidence>
<dbReference type="Pfam" id="PF00593">
    <property type="entry name" value="TonB_dep_Rec_b-barrel"/>
    <property type="match status" value="1"/>
</dbReference>
<dbReference type="Proteomes" id="UP000810252">
    <property type="component" value="Unassembled WGS sequence"/>
</dbReference>
<evidence type="ECO:0000256" key="1">
    <source>
        <dbReference type="ARBA" id="ARBA00004571"/>
    </source>
</evidence>
<keyword evidence="7 11" id="KW-0798">TonB box</keyword>
<reference evidence="15" key="1">
    <citation type="submission" date="2020-10" db="EMBL/GenBank/DDBJ databases">
        <authorList>
            <person name="Gilroy R."/>
        </authorList>
    </citation>
    <scope>NUCLEOTIDE SEQUENCE</scope>
    <source>
        <strain evidence="15">20514</strain>
    </source>
</reference>
<dbReference type="InterPro" id="IPR036942">
    <property type="entry name" value="Beta-barrel_TonB_sf"/>
</dbReference>
<dbReference type="EMBL" id="JADIMQ010000092">
    <property type="protein sequence ID" value="MBO8448902.1"/>
    <property type="molecule type" value="Genomic_DNA"/>
</dbReference>
<evidence type="ECO:0000256" key="7">
    <source>
        <dbReference type="ARBA" id="ARBA00023077"/>
    </source>
</evidence>
<comment type="subcellular location">
    <subcellularLocation>
        <location evidence="1 10">Cell outer membrane</location>
        <topology evidence="1 10">Multi-pass membrane protein</topology>
    </subcellularLocation>
</comment>
<dbReference type="PANTHER" id="PTHR30069">
    <property type="entry name" value="TONB-DEPENDENT OUTER MEMBRANE RECEPTOR"/>
    <property type="match status" value="1"/>
</dbReference>
<dbReference type="Pfam" id="PF07715">
    <property type="entry name" value="Plug"/>
    <property type="match status" value="1"/>
</dbReference>
<evidence type="ECO:0000256" key="10">
    <source>
        <dbReference type="PROSITE-ProRule" id="PRU01360"/>
    </source>
</evidence>
<evidence type="ECO:0000256" key="12">
    <source>
        <dbReference type="SAM" id="SignalP"/>
    </source>
</evidence>
<dbReference type="Gene3D" id="2.170.130.10">
    <property type="entry name" value="TonB-dependent receptor, plug domain"/>
    <property type="match status" value="1"/>
</dbReference>
<dbReference type="InterPro" id="IPR023996">
    <property type="entry name" value="TonB-dep_OMP_SusC/RagA"/>
</dbReference>
<evidence type="ECO:0000256" key="2">
    <source>
        <dbReference type="ARBA" id="ARBA00022448"/>
    </source>
</evidence>
<feature type="signal peptide" evidence="12">
    <location>
        <begin position="1"/>
        <end position="26"/>
    </location>
</feature>
<dbReference type="InterPro" id="IPR012910">
    <property type="entry name" value="Plug_dom"/>
</dbReference>
<evidence type="ECO:0000256" key="3">
    <source>
        <dbReference type="ARBA" id="ARBA00022452"/>
    </source>
</evidence>
<dbReference type="InterPro" id="IPR037066">
    <property type="entry name" value="Plug_dom_sf"/>
</dbReference>
<keyword evidence="8 10" id="KW-0472">Membrane</keyword>
<keyword evidence="6" id="KW-0406">Ion transport</keyword>
<evidence type="ECO:0000256" key="6">
    <source>
        <dbReference type="ARBA" id="ARBA00023065"/>
    </source>
</evidence>
<reference evidence="15" key="2">
    <citation type="journal article" date="2021" name="PeerJ">
        <title>Extensive microbial diversity within the chicken gut microbiome revealed by metagenomics and culture.</title>
        <authorList>
            <person name="Gilroy R."/>
            <person name="Ravi A."/>
            <person name="Getino M."/>
            <person name="Pursley I."/>
            <person name="Horton D.L."/>
            <person name="Alikhan N.F."/>
            <person name="Baker D."/>
            <person name="Gharbi K."/>
            <person name="Hall N."/>
            <person name="Watson M."/>
            <person name="Adriaenssens E.M."/>
            <person name="Foster-Nyarko E."/>
            <person name="Jarju S."/>
            <person name="Secka A."/>
            <person name="Antonio M."/>
            <person name="Oren A."/>
            <person name="Chaudhuri R.R."/>
            <person name="La Ragione R."/>
            <person name="Hildebrand F."/>
            <person name="Pallen M.J."/>
        </authorList>
    </citation>
    <scope>NUCLEOTIDE SEQUENCE</scope>
    <source>
        <strain evidence="15">20514</strain>
    </source>
</reference>
<gene>
    <name evidence="15" type="ORF">IAC29_06495</name>
</gene>
<keyword evidence="4 10" id="KW-0812">Transmembrane</keyword>
<name>A0A9D9EJA5_9BACT</name>
<dbReference type="PANTHER" id="PTHR30069:SF53">
    <property type="entry name" value="COLICIN I RECEPTOR-RELATED"/>
    <property type="match status" value="1"/>
</dbReference>
<keyword evidence="9 10" id="KW-0998">Cell outer membrane</keyword>
<feature type="domain" description="TonB-dependent receptor-like beta-barrel" evidence="13">
    <location>
        <begin position="410"/>
        <end position="982"/>
    </location>
</feature>
<dbReference type="GO" id="GO:0015344">
    <property type="term" value="F:siderophore uptake transmembrane transporter activity"/>
    <property type="evidence" value="ECO:0007669"/>
    <property type="project" value="TreeGrafter"/>
</dbReference>
<dbReference type="GO" id="GO:0009279">
    <property type="term" value="C:cell outer membrane"/>
    <property type="evidence" value="ECO:0007669"/>
    <property type="project" value="UniProtKB-SubCell"/>
</dbReference>
<protein>
    <submittedName>
        <fullName evidence="15">TonB-dependent receptor</fullName>
    </submittedName>
</protein>
<dbReference type="InterPro" id="IPR023997">
    <property type="entry name" value="TonB-dep_OMP_SusC/RagA_CS"/>
</dbReference>
<comment type="similarity">
    <text evidence="10 11">Belongs to the TonB-dependent receptor family.</text>
</comment>
<evidence type="ECO:0000256" key="5">
    <source>
        <dbReference type="ARBA" id="ARBA00022729"/>
    </source>
</evidence>
<dbReference type="GO" id="GO:0044718">
    <property type="term" value="P:siderophore transmembrane transport"/>
    <property type="evidence" value="ECO:0007669"/>
    <property type="project" value="TreeGrafter"/>
</dbReference>
<evidence type="ECO:0000259" key="13">
    <source>
        <dbReference type="Pfam" id="PF00593"/>
    </source>
</evidence>
<dbReference type="Gene3D" id="2.40.170.20">
    <property type="entry name" value="TonB-dependent receptor, beta-barrel domain"/>
    <property type="match status" value="1"/>
</dbReference>
<dbReference type="AlphaFoldDB" id="A0A9D9EJA5"/>
<keyword evidence="2 10" id="KW-0813">Transport</keyword>
<feature type="domain" description="TonB-dependent receptor plug" evidence="14">
    <location>
        <begin position="119"/>
        <end position="227"/>
    </location>
</feature>
<dbReference type="SUPFAM" id="SSF56935">
    <property type="entry name" value="Porins"/>
    <property type="match status" value="1"/>
</dbReference>